<dbReference type="InterPro" id="IPR013783">
    <property type="entry name" value="Ig-like_fold"/>
</dbReference>
<dbReference type="InterPro" id="IPR001434">
    <property type="entry name" value="OmcB-like_DUF11"/>
</dbReference>
<accession>A0A9W6PSY2</accession>
<feature type="domain" description="DUF11" evidence="2">
    <location>
        <begin position="191"/>
        <end position="309"/>
    </location>
</feature>
<feature type="chain" id="PRO_5040919728" description="DUF11 domain-containing protein" evidence="1">
    <location>
        <begin position="21"/>
        <end position="319"/>
    </location>
</feature>
<reference evidence="3" key="1">
    <citation type="submission" date="2023-02" db="EMBL/GenBank/DDBJ databases">
        <title>Actinomadura rubrobrunea NBRC 14622.</title>
        <authorList>
            <person name="Ichikawa N."/>
            <person name="Sato H."/>
            <person name="Tonouchi N."/>
        </authorList>
    </citation>
    <scope>NUCLEOTIDE SEQUENCE</scope>
    <source>
        <strain evidence="3">NBRC 14622</strain>
    </source>
</reference>
<name>A0A9W6PSY2_9ACTN</name>
<protein>
    <recommendedName>
        <fullName evidence="2">DUF11 domain-containing protein</fullName>
    </recommendedName>
</protein>
<gene>
    <name evidence="3" type="ORF">Arub01_21390</name>
</gene>
<dbReference type="RefSeq" id="WP_067915599.1">
    <property type="nucleotide sequence ID" value="NZ_BSRZ01000004.1"/>
</dbReference>
<dbReference type="Gene3D" id="2.60.40.10">
    <property type="entry name" value="Immunoglobulins"/>
    <property type="match status" value="1"/>
</dbReference>
<dbReference type="Pfam" id="PF01345">
    <property type="entry name" value="DUF11"/>
    <property type="match status" value="1"/>
</dbReference>
<keyword evidence="4" id="KW-1185">Reference proteome</keyword>
<evidence type="ECO:0000256" key="1">
    <source>
        <dbReference type="SAM" id="SignalP"/>
    </source>
</evidence>
<dbReference type="Proteomes" id="UP001165124">
    <property type="component" value="Unassembled WGS sequence"/>
</dbReference>
<dbReference type="GO" id="GO:0005975">
    <property type="term" value="P:carbohydrate metabolic process"/>
    <property type="evidence" value="ECO:0007669"/>
    <property type="project" value="UniProtKB-ARBA"/>
</dbReference>
<organism evidence="3 4">
    <name type="scientific">Actinomadura rubrobrunea</name>
    <dbReference type="NCBI Taxonomy" id="115335"/>
    <lineage>
        <taxon>Bacteria</taxon>
        <taxon>Bacillati</taxon>
        <taxon>Actinomycetota</taxon>
        <taxon>Actinomycetes</taxon>
        <taxon>Streptosporangiales</taxon>
        <taxon>Thermomonosporaceae</taxon>
        <taxon>Actinomadura</taxon>
    </lineage>
</organism>
<evidence type="ECO:0000313" key="3">
    <source>
        <dbReference type="EMBL" id="GLW63895.1"/>
    </source>
</evidence>
<evidence type="ECO:0000259" key="2">
    <source>
        <dbReference type="Pfam" id="PF01345"/>
    </source>
</evidence>
<proteinExistence type="predicted"/>
<comment type="caution">
    <text evidence="3">The sequence shown here is derived from an EMBL/GenBank/DDBJ whole genome shotgun (WGS) entry which is preliminary data.</text>
</comment>
<keyword evidence="1" id="KW-0732">Signal</keyword>
<feature type="signal peptide" evidence="1">
    <location>
        <begin position="1"/>
        <end position="20"/>
    </location>
</feature>
<sequence length="319" mass="33869">MIKKARGRVVARGFVVPLAAAPLLGTVPASERADAAAARPWPPAGVSAPSEGTGVYNRASTAAGKPKATKGLIITTSAPRGPLMPGRTYNWPFAVTNKSHRKLGPLVLRMRMPKPLRYVSGQRNCSFSHGVASCRLGTLRPGQTVVGVLTAKVAENARPGQAVGGKITVTWGRPPTVSRAFPLVKVARTADLSVVQRASGRIRADRAVTYVVRVRNAGPSRARGVVVAVKVPGGMKNVVWMQRGKCVRHPRFLTCRLGSIRPGRERTLRYTLRPRRGGGFRPGIVLRSGAKVTASTRDPNPANNAATAATKVLPARRGA</sequence>
<evidence type="ECO:0000313" key="4">
    <source>
        <dbReference type="Proteomes" id="UP001165124"/>
    </source>
</evidence>
<dbReference type="EMBL" id="BSRZ01000004">
    <property type="protein sequence ID" value="GLW63895.1"/>
    <property type="molecule type" value="Genomic_DNA"/>
</dbReference>
<dbReference type="AlphaFoldDB" id="A0A9W6PSY2"/>